<dbReference type="Proteomes" id="UP000237881">
    <property type="component" value="Unassembled WGS sequence"/>
</dbReference>
<reference evidence="2 3" key="1">
    <citation type="submission" date="2018-02" db="EMBL/GenBank/DDBJ databases">
        <title>Bacteriophage NCPPB3778 and a type I-E CRISPR drive the evolution of the US Biological Select Agent, Rathayibacter toxicus.</title>
        <authorList>
            <person name="Davis E.W.II."/>
            <person name="Tabima J.F."/>
            <person name="Weisberg A.J."/>
            <person name="Lopes L.D."/>
            <person name="Wiseman M.S."/>
            <person name="Wiseman M.S."/>
            <person name="Pupko T."/>
            <person name="Belcher M.S."/>
            <person name="Sechler A.J."/>
            <person name="Tancos M.A."/>
            <person name="Schroeder B.K."/>
            <person name="Murray T.D."/>
            <person name="Luster D.G."/>
            <person name="Schneider W.L."/>
            <person name="Rogers E."/>
            <person name="Andreote F.D."/>
            <person name="Grunwald N.J."/>
            <person name="Putnam M.L."/>
            <person name="Chang J.H."/>
        </authorList>
    </citation>
    <scope>NUCLEOTIDE SEQUENCE [LARGE SCALE GENOMIC DNA]</scope>
    <source>
        <strain evidence="2 3">AY1I9</strain>
    </source>
</reference>
<evidence type="ECO:0000313" key="3">
    <source>
        <dbReference type="Proteomes" id="UP000237881"/>
    </source>
</evidence>
<comment type="caution">
    <text evidence="2">The sequence shown here is derived from an EMBL/GenBank/DDBJ whole genome shotgun (WGS) entry which is preliminary data.</text>
</comment>
<feature type="region of interest" description="Disordered" evidence="1">
    <location>
        <begin position="1"/>
        <end position="37"/>
    </location>
</feature>
<dbReference type="EMBL" id="PSUL01000010">
    <property type="protein sequence ID" value="PPF14569.1"/>
    <property type="molecule type" value="Genomic_DNA"/>
</dbReference>
<feature type="region of interest" description="Disordered" evidence="1">
    <location>
        <begin position="67"/>
        <end position="87"/>
    </location>
</feature>
<sequence length="87" mass="9366">MASTALIPPRTANSVAGDAGVRGEEPGRRIQREQVRGHLPTIARNRARSTATILVSERLSSCRVDEREEEDFSAATPFAPRVAPAPS</sequence>
<evidence type="ECO:0000256" key="1">
    <source>
        <dbReference type="SAM" id="MobiDB-lite"/>
    </source>
</evidence>
<dbReference type="AlphaFoldDB" id="A0ABD6W9N1"/>
<protein>
    <submittedName>
        <fullName evidence="2">Uncharacterized protein</fullName>
    </submittedName>
</protein>
<accession>A0ABD6W9N1</accession>
<evidence type="ECO:0000313" key="2">
    <source>
        <dbReference type="EMBL" id="PPF14569.1"/>
    </source>
</evidence>
<gene>
    <name evidence="2" type="ORF">C5C04_06325</name>
</gene>
<feature type="compositionally biased region" description="Basic and acidic residues" evidence="1">
    <location>
        <begin position="21"/>
        <end position="36"/>
    </location>
</feature>
<proteinExistence type="predicted"/>
<organism evidence="2 3">
    <name type="scientific">Rathayibacter rathayi</name>
    <name type="common">Corynebacterium rathayi</name>
    <dbReference type="NCBI Taxonomy" id="33887"/>
    <lineage>
        <taxon>Bacteria</taxon>
        <taxon>Bacillati</taxon>
        <taxon>Actinomycetota</taxon>
        <taxon>Actinomycetes</taxon>
        <taxon>Micrococcales</taxon>
        <taxon>Microbacteriaceae</taxon>
        <taxon>Rathayibacter</taxon>
    </lineage>
</organism>
<name>A0ABD6W9N1_RATRA</name>